<dbReference type="GeneID" id="36596691"/>
<organism evidence="2 3">
    <name type="scientific">Hyaloscypha bicolor E</name>
    <dbReference type="NCBI Taxonomy" id="1095630"/>
    <lineage>
        <taxon>Eukaryota</taxon>
        <taxon>Fungi</taxon>
        <taxon>Dikarya</taxon>
        <taxon>Ascomycota</taxon>
        <taxon>Pezizomycotina</taxon>
        <taxon>Leotiomycetes</taxon>
        <taxon>Helotiales</taxon>
        <taxon>Hyaloscyphaceae</taxon>
        <taxon>Hyaloscypha</taxon>
        <taxon>Hyaloscypha bicolor</taxon>
    </lineage>
</organism>
<evidence type="ECO:0000256" key="1">
    <source>
        <dbReference type="SAM" id="SignalP"/>
    </source>
</evidence>
<dbReference type="InParanoid" id="A0A2J6T6R9"/>
<dbReference type="RefSeq" id="XP_024735625.1">
    <property type="nucleotide sequence ID" value="XM_024888615.1"/>
</dbReference>
<feature type="chain" id="PRO_5014433267" evidence="1">
    <location>
        <begin position="20"/>
        <end position="264"/>
    </location>
</feature>
<dbReference type="Proteomes" id="UP000235371">
    <property type="component" value="Unassembled WGS sequence"/>
</dbReference>
<dbReference type="OrthoDB" id="10524871at2759"/>
<sequence>MVIHGGQSLLILNATSVSASPVNLAGGLHYCGGSSNYAMGHDFNADIPISGGSFGTGDAVFNSQHSPSPPQRIWTSRLPIDIGRYQFPNLSGHIEHNAIFNGSIFRLNIFSQRQQSSSHAHANRWISDDHIIHPASFNDSAIRDPRIALPVTSPLHFEDEPIVTGTFHPFHGDQGLGLGWEPSQHVSRSTLMTGGVSLPTNGFQFANARDHGHLLSFPMQTREAAFMQVCPMGAKCGMGLDLPTLLLITGKFLLWSPFTTLSTR</sequence>
<gene>
    <name evidence="2" type="ORF">K444DRAFT_724254</name>
</gene>
<accession>A0A2J6T6R9</accession>
<keyword evidence="3" id="KW-1185">Reference proteome</keyword>
<keyword evidence="1" id="KW-0732">Signal</keyword>
<proteinExistence type="predicted"/>
<evidence type="ECO:0000313" key="2">
    <source>
        <dbReference type="EMBL" id="PMD58721.1"/>
    </source>
</evidence>
<dbReference type="AlphaFoldDB" id="A0A2J6T6R9"/>
<feature type="signal peptide" evidence="1">
    <location>
        <begin position="1"/>
        <end position="19"/>
    </location>
</feature>
<reference evidence="2 3" key="1">
    <citation type="submission" date="2016-04" db="EMBL/GenBank/DDBJ databases">
        <title>A degradative enzymes factory behind the ericoid mycorrhizal symbiosis.</title>
        <authorList>
            <consortium name="DOE Joint Genome Institute"/>
            <person name="Martino E."/>
            <person name="Morin E."/>
            <person name="Grelet G."/>
            <person name="Kuo A."/>
            <person name="Kohler A."/>
            <person name="Daghino S."/>
            <person name="Barry K."/>
            <person name="Choi C."/>
            <person name="Cichocki N."/>
            <person name="Clum A."/>
            <person name="Copeland A."/>
            <person name="Hainaut M."/>
            <person name="Haridas S."/>
            <person name="Labutti K."/>
            <person name="Lindquist E."/>
            <person name="Lipzen A."/>
            <person name="Khouja H.-R."/>
            <person name="Murat C."/>
            <person name="Ohm R."/>
            <person name="Olson A."/>
            <person name="Spatafora J."/>
            <person name="Veneault-Fourrey C."/>
            <person name="Henrissat B."/>
            <person name="Grigoriev I."/>
            <person name="Martin F."/>
            <person name="Perotto S."/>
        </authorList>
    </citation>
    <scope>NUCLEOTIDE SEQUENCE [LARGE SCALE GENOMIC DNA]</scope>
    <source>
        <strain evidence="2 3">E</strain>
    </source>
</reference>
<dbReference type="EMBL" id="KZ613817">
    <property type="protein sequence ID" value="PMD58721.1"/>
    <property type="molecule type" value="Genomic_DNA"/>
</dbReference>
<name>A0A2J6T6R9_9HELO</name>
<protein>
    <submittedName>
        <fullName evidence="2">Uncharacterized protein</fullName>
    </submittedName>
</protein>
<evidence type="ECO:0000313" key="3">
    <source>
        <dbReference type="Proteomes" id="UP000235371"/>
    </source>
</evidence>